<dbReference type="AlphaFoldDB" id="A0AAE1CVV0"/>
<proteinExistence type="predicted"/>
<name>A0AAE1CVV0_9GAST</name>
<gene>
    <name evidence="2" type="ORF">RRG08_034772</name>
</gene>
<feature type="compositionally biased region" description="Polar residues" evidence="1">
    <location>
        <begin position="87"/>
        <end position="111"/>
    </location>
</feature>
<feature type="region of interest" description="Disordered" evidence="1">
    <location>
        <begin position="65"/>
        <end position="120"/>
    </location>
</feature>
<evidence type="ECO:0000313" key="3">
    <source>
        <dbReference type="Proteomes" id="UP001283361"/>
    </source>
</evidence>
<sequence length="120" mass="13392">MGCSESVYIYTRSDGKLYNIALLRAYTKVTEARRLSLYITHRRWTTAACHLPLPCLQGVWTNHHPEEDNVTAQGPETPPNIAIGKSLRTSLSSDPPSPARCQSTRRSTEGSPRQPLSWPS</sequence>
<dbReference type="Proteomes" id="UP001283361">
    <property type="component" value="Unassembled WGS sequence"/>
</dbReference>
<reference evidence="2" key="1">
    <citation type="journal article" date="2023" name="G3 (Bethesda)">
        <title>A reference genome for the long-term kleptoplast-retaining sea slug Elysia crispata morphotype clarki.</title>
        <authorList>
            <person name="Eastman K.E."/>
            <person name="Pendleton A.L."/>
            <person name="Shaikh M.A."/>
            <person name="Suttiyut T."/>
            <person name="Ogas R."/>
            <person name="Tomko P."/>
            <person name="Gavelis G."/>
            <person name="Widhalm J.R."/>
            <person name="Wisecaver J.H."/>
        </authorList>
    </citation>
    <scope>NUCLEOTIDE SEQUENCE</scope>
    <source>
        <strain evidence="2">ECLA1</strain>
    </source>
</reference>
<protein>
    <submittedName>
        <fullName evidence="2">Uncharacterized protein</fullName>
    </submittedName>
</protein>
<keyword evidence="3" id="KW-1185">Reference proteome</keyword>
<evidence type="ECO:0000256" key="1">
    <source>
        <dbReference type="SAM" id="MobiDB-lite"/>
    </source>
</evidence>
<organism evidence="2 3">
    <name type="scientific">Elysia crispata</name>
    <name type="common">lettuce slug</name>
    <dbReference type="NCBI Taxonomy" id="231223"/>
    <lineage>
        <taxon>Eukaryota</taxon>
        <taxon>Metazoa</taxon>
        <taxon>Spiralia</taxon>
        <taxon>Lophotrochozoa</taxon>
        <taxon>Mollusca</taxon>
        <taxon>Gastropoda</taxon>
        <taxon>Heterobranchia</taxon>
        <taxon>Euthyneura</taxon>
        <taxon>Panpulmonata</taxon>
        <taxon>Sacoglossa</taxon>
        <taxon>Placobranchoidea</taxon>
        <taxon>Plakobranchidae</taxon>
        <taxon>Elysia</taxon>
    </lineage>
</organism>
<evidence type="ECO:0000313" key="2">
    <source>
        <dbReference type="EMBL" id="KAK3738482.1"/>
    </source>
</evidence>
<accession>A0AAE1CVV0</accession>
<comment type="caution">
    <text evidence="2">The sequence shown here is derived from an EMBL/GenBank/DDBJ whole genome shotgun (WGS) entry which is preliminary data.</text>
</comment>
<dbReference type="EMBL" id="JAWDGP010006596">
    <property type="protein sequence ID" value="KAK3738482.1"/>
    <property type="molecule type" value="Genomic_DNA"/>
</dbReference>